<evidence type="ECO:0000256" key="2">
    <source>
        <dbReference type="PIRSR" id="PIRSR620019-1"/>
    </source>
</evidence>
<dbReference type="AlphaFoldDB" id="A0A2K7SQZ2"/>
<feature type="active site" description="Proton acceptor" evidence="2">
    <location>
        <position position="135"/>
    </location>
</feature>
<name>A0A2K7SQZ2_9VIBR</name>
<evidence type="ECO:0000313" key="6">
    <source>
        <dbReference type="EMBL" id="OHY90048.1"/>
    </source>
</evidence>
<feature type="binding site" evidence="3">
    <location>
        <begin position="32"/>
        <end position="33"/>
    </location>
    <ligand>
        <name>substrate</name>
    </ligand>
</feature>
<dbReference type="Proteomes" id="UP000572072">
    <property type="component" value="Unassembled WGS sequence"/>
</dbReference>
<keyword evidence="7" id="KW-1185">Reference proteome</keyword>
<dbReference type="Gene3D" id="3.40.50.20">
    <property type="match status" value="1"/>
</dbReference>
<feature type="binding site" evidence="3">
    <location>
        <position position="144"/>
    </location>
    <ligand>
        <name>acetyl-CoA</name>
        <dbReference type="ChEBI" id="CHEBI:57288"/>
    </ligand>
</feature>
<dbReference type="GO" id="GO:0016740">
    <property type="term" value="F:transferase activity"/>
    <property type="evidence" value="ECO:0007669"/>
    <property type="project" value="UniProtKB-KW"/>
</dbReference>
<feature type="binding site" evidence="3">
    <location>
        <position position="165"/>
    </location>
    <ligand>
        <name>acetyl-CoA</name>
        <dbReference type="ChEBI" id="CHEBI:57288"/>
    </ligand>
</feature>
<protein>
    <submittedName>
        <fullName evidence="5">Acetyltransferase</fullName>
    </submittedName>
</protein>
<dbReference type="Pfam" id="PF17836">
    <property type="entry name" value="PglD_N"/>
    <property type="match status" value="1"/>
</dbReference>
<gene>
    <name evidence="6" type="ORF">BI375_07315</name>
    <name evidence="5" type="ORF">F0262_00760</name>
</gene>
<dbReference type="OrthoDB" id="9794407at2"/>
<evidence type="ECO:0000259" key="4">
    <source>
        <dbReference type="Pfam" id="PF17836"/>
    </source>
</evidence>
<evidence type="ECO:0000313" key="8">
    <source>
        <dbReference type="Proteomes" id="UP000572072"/>
    </source>
</evidence>
<feature type="site" description="Increases basicity of active site His" evidence="2">
    <location>
        <position position="136"/>
    </location>
</feature>
<feature type="binding site" evidence="3">
    <location>
        <position position="68"/>
    </location>
    <ligand>
        <name>substrate</name>
    </ligand>
</feature>
<dbReference type="InterPro" id="IPR041561">
    <property type="entry name" value="PglD_N"/>
</dbReference>
<dbReference type="SUPFAM" id="SSF51161">
    <property type="entry name" value="Trimeric LpxA-like enzymes"/>
    <property type="match status" value="1"/>
</dbReference>
<dbReference type="InterPro" id="IPR050179">
    <property type="entry name" value="Trans_hexapeptide_repeat"/>
</dbReference>
<dbReference type="PANTHER" id="PTHR43300:SF7">
    <property type="entry name" value="UDP-N-ACETYLBACILLOSAMINE N-ACETYLTRANSFERASE"/>
    <property type="match status" value="1"/>
</dbReference>
<evidence type="ECO:0000256" key="3">
    <source>
        <dbReference type="PIRSR" id="PIRSR620019-2"/>
    </source>
</evidence>
<dbReference type="Proteomes" id="UP000180133">
    <property type="component" value="Unassembled WGS sequence"/>
</dbReference>
<dbReference type="EMBL" id="VTYN01000001">
    <property type="protein sequence ID" value="NOH46594.1"/>
    <property type="molecule type" value="Genomic_DNA"/>
</dbReference>
<reference evidence="5 8" key="2">
    <citation type="submission" date="2019-08" db="EMBL/GenBank/DDBJ databases">
        <title>Draft genome sequencing and comparative genomics of hatchery-associated Vibrios.</title>
        <authorList>
            <person name="Kehlet-Delgado H."/>
            <person name="Mueller R.S."/>
        </authorList>
    </citation>
    <scope>NUCLEOTIDE SEQUENCE [LARGE SCALE GENOMIC DNA]</scope>
    <source>
        <strain evidence="5 8">00-78-3</strain>
    </source>
</reference>
<dbReference type="PANTHER" id="PTHR43300">
    <property type="entry name" value="ACETYLTRANSFERASE"/>
    <property type="match status" value="1"/>
</dbReference>
<feature type="binding site" evidence="3">
    <location>
        <begin position="10"/>
        <end position="12"/>
    </location>
    <ligand>
        <name>substrate</name>
    </ligand>
</feature>
<feature type="domain" description="PglD N-terminal" evidence="4">
    <location>
        <begin position="3"/>
        <end position="74"/>
    </location>
</feature>
<dbReference type="NCBIfam" id="TIGR03570">
    <property type="entry name" value="NeuD_NnaD"/>
    <property type="match status" value="1"/>
</dbReference>
<dbReference type="EMBL" id="MKFT01000034">
    <property type="protein sequence ID" value="OHY90048.1"/>
    <property type="molecule type" value="Genomic_DNA"/>
</dbReference>
<dbReference type="RefSeq" id="WP_010445246.1">
    <property type="nucleotide sequence ID" value="NZ_BBLC01000048.1"/>
</dbReference>
<dbReference type="InterPro" id="IPR020019">
    <property type="entry name" value="AcTrfase_PglD-like"/>
</dbReference>
<organism evidence="5 8">
    <name type="scientific">Vibrio rotiferianus</name>
    <dbReference type="NCBI Taxonomy" id="190895"/>
    <lineage>
        <taxon>Bacteria</taxon>
        <taxon>Pseudomonadati</taxon>
        <taxon>Pseudomonadota</taxon>
        <taxon>Gammaproteobacteria</taxon>
        <taxon>Vibrionales</taxon>
        <taxon>Vibrionaceae</taxon>
        <taxon>Vibrio</taxon>
    </lineage>
</organism>
<dbReference type="Gene3D" id="2.160.10.10">
    <property type="entry name" value="Hexapeptide repeat proteins"/>
    <property type="match status" value="1"/>
</dbReference>
<comment type="caution">
    <text evidence="5">The sequence shown here is derived from an EMBL/GenBank/DDBJ whole genome shotgun (WGS) entry which is preliminary data.</text>
</comment>
<keyword evidence="5" id="KW-0808">Transferase</keyword>
<sequence>MTKIAILGASGHGKVVAEVAELNGYENIVFFDDRFPVLNQLEHWNVVGTTEDLLKDVSKFDAVVVAIGNNEVRLIKQNHLVAMGATLVTLIHPSAVISRYAKIGIGTVVMANSVVNAFSYIGDANIINTGATVDHDCILANGVHVSPGVNLAGGVQVGEGSWLGIGCKVKQLIAVGRGVVVGAGSVVVSDITDFETVVGNPAKPLL</sequence>
<accession>A0A2K7SQZ2</accession>
<evidence type="ECO:0000313" key="5">
    <source>
        <dbReference type="EMBL" id="NOH46594.1"/>
    </source>
</evidence>
<reference evidence="6 7" key="1">
    <citation type="submission" date="2016-09" db="EMBL/GenBank/DDBJ databases">
        <title>Isolation, identification and antibiotic sensitivity analysis of bacterial pathogen from juvenile Hippocampus erectus with tail-rotted disease.</title>
        <authorList>
            <person name="Yang Q."/>
        </authorList>
    </citation>
    <scope>NUCLEOTIDE SEQUENCE [LARGE SCALE GENOMIC DNA]</scope>
    <source>
        <strain evidence="6 7">HM-10</strain>
    </source>
</reference>
<dbReference type="CDD" id="cd03360">
    <property type="entry name" value="LbH_AT_putative"/>
    <property type="match status" value="1"/>
</dbReference>
<dbReference type="InterPro" id="IPR011004">
    <property type="entry name" value="Trimer_LpxA-like_sf"/>
</dbReference>
<comment type="similarity">
    <text evidence="1">Belongs to the transferase hexapeptide repeat family.</text>
</comment>
<evidence type="ECO:0000313" key="7">
    <source>
        <dbReference type="Proteomes" id="UP000180133"/>
    </source>
</evidence>
<evidence type="ECO:0000256" key="1">
    <source>
        <dbReference type="ARBA" id="ARBA00007274"/>
    </source>
</evidence>
<proteinExistence type="inferred from homology"/>